<dbReference type="AlphaFoldDB" id="A0A1J4MTB2"/>
<dbReference type="EMBL" id="LRBS01000034">
    <property type="protein sequence ID" value="OII77482.1"/>
    <property type="molecule type" value="Genomic_DNA"/>
</dbReference>
<comment type="caution">
    <text evidence="1">The sequence shown here is derived from an EMBL/GenBank/DDBJ whole genome shotgun (WGS) entry which is preliminary data.</text>
</comment>
<accession>A0A1J4MTB2</accession>
<reference evidence="1 2" key="1">
    <citation type="submission" date="2016-10" db="EMBL/GenBank/DDBJ databases">
        <title>Reductive evolution of mitochondrial metabolism and differential evolution of invasion-related proteins in Cryptosporidium.</title>
        <authorList>
            <person name="Liu S."/>
            <person name="Roellig D.M."/>
            <person name="Guo Y."/>
            <person name="Li N."/>
            <person name="Frace M.A."/>
            <person name="Tang K."/>
            <person name="Zhang L."/>
            <person name="Feng Y."/>
            <person name="Xiao L."/>
        </authorList>
    </citation>
    <scope>NUCLEOTIDE SEQUENCE [LARGE SCALE GENOMIC DNA]</scope>
    <source>
        <strain evidence="1">30847</strain>
    </source>
</reference>
<name>A0A1J4MTB2_9CRYT</name>
<protein>
    <submittedName>
        <fullName evidence="1">Uncharacterized protein</fullName>
    </submittedName>
</protein>
<dbReference type="OrthoDB" id="10278021at2759"/>
<evidence type="ECO:0000313" key="2">
    <source>
        <dbReference type="Proteomes" id="UP000186804"/>
    </source>
</evidence>
<dbReference type="VEuPathDB" id="CryptoDB:cand_016420"/>
<sequence>MGFAFVLHLIIIELVLISIIFMRDHGLVFATDPYEQNGKILQGNIPHKPKKLLISSSNIKNKVPKKTRKKGKKKTDNRLSPILESRISSTIPDAVIPIKKGQTHYGIVPTFGVLTPGIHETILGYRCTPSSLCSNSPVLLENNDNQTISSQFNEYISLKLRCLSHPDGFITMLYPSKSVVQPLVEETIRTEVQERNIKSGSNKLTLKVSLVDFASSEGLCAHLYPLVRCEIITSNMSSLSYKPWVVVNGYQWHIVGGTYGRVAFGFIDSSDIVMNLPQTRFSLYYRLPKLLRNFRVLYHGSSKLKAGWVKSGVKMAVAIKTALRERHKSWMLYWEREREYSYSLAQQPFVLSGNLLQLTPTLFTIHTNSVHNEEQKLFPPLYSNNNMGIHSEILIMENLHVNRMSDIRRFLFSNNIINTLESLTTEWMESKSNNIDWIEILKLTRHEYLINNLGPWSLWYFSVMSIFSALIASLSSFQMTGQYILYHCDLNENNILFITSMPMLRNWNKFDRSRILDEFKRLLMLTPNDIRFVDFSFVWSGKDINSRHSLSPCKSQQNLLYSDSENISMMLSEFLRQHSYKVHFTTESKYRSELLKILNSLAISLERYDEWLKATDKYKGPFNDWWLSWEPYYGPNAKHSITDSIEALLIGCSQLTQFHNYGIEEERKSRRKQPTCFSIEAYLRGYYFFSFTQIQLAMCVIRNIKNLSHTSNIKVFSYFEFAIYMIKIYLLFKGFGMTNDLRSVSSIQTSSPAEGLGTPQLTVFTNTEVYLSQNTYNIPASIWNQVCPTSFPELSSICTDIYKCTIESLNRIDLTFNENIGPNIQESIDGSIKESNIIEAFIQFCHNAELSEEGILMALRLKFRFTEDLLPTLSDTQITSIVKVLLNNTEEPINEKNISIACKGKKFISMFNELLHFNISDDFIIKFCDMYMKNINNLFVYIN</sequence>
<evidence type="ECO:0000313" key="1">
    <source>
        <dbReference type="EMBL" id="OII77482.1"/>
    </source>
</evidence>
<gene>
    <name evidence="1" type="ORF">cand_016420</name>
</gene>
<keyword evidence="2" id="KW-1185">Reference proteome</keyword>
<dbReference type="Proteomes" id="UP000186804">
    <property type="component" value="Unassembled WGS sequence"/>
</dbReference>
<organism evidence="1 2">
    <name type="scientific">Cryptosporidium andersoni</name>
    <dbReference type="NCBI Taxonomy" id="117008"/>
    <lineage>
        <taxon>Eukaryota</taxon>
        <taxon>Sar</taxon>
        <taxon>Alveolata</taxon>
        <taxon>Apicomplexa</taxon>
        <taxon>Conoidasida</taxon>
        <taxon>Coccidia</taxon>
        <taxon>Eucoccidiorida</taxon>
        <taxon>Eimeriorina</taxon>
        <taxon>Cryptosporidiidae</taxon>
        <taxon>Cryptosporidium</taxon>
    </lineage>
</organism>
<proteinExistence type="predicted"/>
<dbReference type="RefSeq" id="XP_067069328.1">
    <property type="nucleotide sequence ID" value="XM_067211876.1"/>
</dbReference>
<dbReference type="GeneID" id="92365827"/>